<keyword evidence="2" id="KW-0472">Membrane</keyword>
<feature type="compositionally biased region" description="Gly residues" evidence="1">
    <location>
        <begin position="51"/>
        <end position="63"/>
    </location>
</feature>
<evidence type="ECO:0000256" key="1">
    <source>
        <dbReference type="SAM" id="MobiDB-lite"/>
    </source>
</evidence>
<name>A0A0V0GQ87_SOLCH</name>
<dbReference type="EMBL" id="GEDG01033214">
    <property type="protein sequence ID" value="JAP10383.1"/>
    <property type="molecule type" value="Transcribed_RNA"/>
</dbReference>
<evidence type="ECO:0000313" key="3">
    <source>
        <dbReference type="EMBL" id="JAP10383.1"/>
    </source>
</evidence>
<keyword evidence="2" id="KW-1133">Transmembrane helix</keyword>
<dbReference type="AlphaFoldDB" id="A0A0V0GQ87"/>
<organism evidence="3">
    <name type="scientific">Solanum chacoense</name>
    <name type="common">Chaco potato</name>
    <dbReference type="NCBI Taxonomy" id="4108"/>
    <lineage>
        <taxon>Eukaryota</taxon>
        <taxon>Viridiplantae</taxon>
        <taxon>Streptophyta</taxon>
        <taxon>Embryophyta</taxon>
        <taxon>Tracheophyta</taxon>
        <taxon>Spermatophyta</taxon>
        <taxon>Magnoliopsida</taxon>
        <taxon>eudicotyledons</taxon>
        <taxon>Gunneridae</taxon>
        <taxon>Pentapetalae</taxon>
        <taxon>asterids</taxon>
        <taxon>lamiids</taxon>
        <taxon>Solanales</taxon>
        <taxon>Solanaceae</taxon>
        <taxon>Solanoideae</taxon>
        <taxon>Solaneae</taxon>
        <taxon>Solanum</taxon>
    </lineage>
</organism>
<keyword evidence="2" id="KW-0812">Transmembrane</keyword>
<protein>
    <submittedName>
        <fullName evidence="3">Putative ovule protein</fullName>
    </submittedName>
</protein>
<feature type="region of interest" description="Disordered" evidence="1">
    <location>
        <begin position="43"/>
        <end position="63"/>
    </location>
</feature>
<feature type="transmembrane region" description="Helical" evidence="2">
    <location>
        <begin position="20"/>
        <end position="38"/>
    </location>
</feature>
<proteinExistence type="predicted"/>
<evidence type="ECO:0000256" key="2">
    <source>
        <dbReference type="SAM" id="Phobius"/>
    </source>
</evidence>
<sequence length="63" mass="6983">MHKVKFELSDTSSKSFTMLLVFKQAALSVHSTFLSMFGSSNTRSKWKMGKRGNGGGWDKPGIN</sequence>
<accession>A0A0V0GQ87</accession>
<reference evidence="3" key="1">
    <citation type="submission" date="2015-12" db="EMBL/GenBank/DDBJ databases">
        <title>Gene expression during late stages of embryo sac development: a critical building block for successful pollen-pistil interactions.</title>
        <authorList>
            <person name="Liu Y."/>
            <person name="Joly V."/>
            <person name="Sabar M."/>
            <person name="Matton D.P."/>
        </authorList>
    </citation>
    <scope>NUCLEOTIDE SEQUENCE</scope>
</reference>